<dbReference type="Pfam" id="PF02518">
    <property type="entry name" value="HATPase_c"/>
    <property type="match status" value="1"/>
</dbReference>
<protein>
    <recommendedName>
        <fullName evidence="2">histidine kinase</fullName>
        <ecNumber evidence="2">2.7.13.3</ecNumber>
    </recommendedName>
</protein>
<keyword evidence="4" id="KW-0808">Transferase</keyword>
<dbReference type="Pfam" id="PF13796">
    <property type="entry name" value="Sensor"/>
    <property type="match status" value="1"/>
</dbReference>
<accession>A0A316A794</accession>
<keyword evidence="8" id="KW-0902">Two-component regulatory system</keyword>
<dbReference type="Pfam" id="PF07730">
    <property type="entry name" value="HisKA_3"/>
    <property type="match status" value="1"/>
</dbReference>
<evidence type="ECO:0000256" key="10">
    <source>
        <dbReference type="SAM" id="Phobius"/>
    </source>
</evidence>
<dbReference type="GO" id="GO:0046983">
    <property type="term" value="F:protein dimerization activity"/>
    <property type="evidence" value="ECO:0007669"/>
    <property type="project" value="InterPro"/>
</dbReference>
<feature type="domain" description="Histidine kinase/HSP90-like ATPase" evidence="11">
    <location>
        <begin position="361"/>
        <end position="456"/>
    </location>
</feature>
<sequence length="456" mass="47187">MTNTTTAPLPAATSDVSPPAARPAASVVVGWLRRTPGDLLYLLTGLPVAAVSAAVLWSLASLVTSLVSSVVLIPVAIIALLATLACARAFAHVERFRLAWTGERIPAPRPAGSPLTPPAPTRTGPWWRWWDWLRDGQLWLDLLHGSIAVALATITWSITVAWLVTGLTAVSWWSWGERAQAAVAPGRVSIAGIDALPVVWQVLVGLALLVTLVPVVRGLAFAHAVFARGTIGNSSVRALAQRVEVLTASRAAASDAEAAALRSLERDLHDGPQQRLVRLEMDLAATQRRLAAGDAEAAATALAEARQQAQEALAELRALSRGIAPPVLADRGLVAAVESLASRSAVPATVRAGALGALPGGVERAAYFVVAEALTNAAKHSGARAAVVDLTVRAEPEGRWLVVRVEDDGVGGADPSSPTGTGLRGLVARAQAVDGALTVASPAGGPTVVEARLPLP</sequence>
<dbReference type="GO" id="GO:0000155">
    <property type="term" value="F:phosphorelay sensor kinase activity"/>
    <property type="evidence" value="ECO:0007669"/>
    <property type="project" value="InterPro"/>
</dbReference>
<evidence type="ECO:0000256" key="7">
    <source>
        <dbReference type="ARBA" id="ARBA00022840"/>
    </source>
</evidence>
<dbReference type="GO" id="GO:0016020">
    <property type="term" value="C:membrane"/>
    <property type="evidence" value="ECO:0007669"/>
    <property type="project" value="InterPro"/>
</dbReference>
<dbReference type="PANTHER" id="PTHR24421">
    <property type="entry name" value="NITRATE/NITRITE SENSOR PROTEIN NARX-RELATED"/>
    <property type="match status" value="1"/>
</dbReference>
<evidence type="ECO:0000256" key="2">
    <source>
        <dbReference type="ARBA" id="ARBA00012438"/>
    </source>
</evidence>
<gene>
    <name evidence="12" type="ORF">BXY45_11377</name>
</gene>
<dbReference type="EC" id="2.7.13.3" evidence="2"/>
<evidence type="ECO:0000256" key="3">
    <source>
        <dbReference type="ARBA" id="ARBA00022553"/>
    </source>
</evidence>
<organism evidence="12 13">
    <name type="scientific">Quadrisphaera granulorum</name>
    <dbReference type="NCBI Taxonomy" id="317664"/>
    <lineage>
        <taxon>Bacteria</taxon>
        <taxon>Bacillati</taxon>
        <taxon>Actinomycetota</taxon>
        <taxon>Actinomycetes</taxon>
        <taxon>Kineosporiales</taxon>
        <taxon>Kineosporiaceae</taxon>
        <taxon>Quadrisphaera</taxon>
    </lineage>
</organism>
<dbReference type="InterPro" id="IPR011712">
    <property type="entry name" value="Sig_transdc_His_kin_sub3_dim/P"/>
</dbReference>
<evidence type="ECO:0000313" key="13">
    <source>
        <dbReference type="Proteomes" id="UP000245469"/>
    </source>
</evidence>
<dbReference type="InterPro" id="IPR025828">
    <property type="entry name" value="Put_sensor_dom"/>
</dbReference>
<dbReference type="AlphaFoldDB" id="A0A316A794"/>
<dbReference type="PANTHER" id="PTHR24421:SF10">
    <property type="entry name" value="NITRATE_NITRITE SENSOR PROTEIN NARQ"/>
    <property type="match status" value="1"/>
</dbReference>
<keyword evidence="10" id="KW-0812">Transmembrane</keyword>
<evidence type="ECO:0000256" key="4">
    <source>
        <dbReference type="ARBA" id="ARBA00022679"/>
    </source>
</evidence>
<feature type="transmembrane region" description="Helical" evidence="10">
    <location>
        <begin position="39"/>
        <end position="60"/>
    </location>
</feature>
<comment type="caution">
    <text evidence="12">The sequence shown here is derived from an EMBL/GenBank/DDBJ whole genome shotgun (WGS) entry which is preliminary data.</text>
</comment>
<comment type="catalytic activity">
    <reaction evidence="1">
        <text>ATP + protein L-histidine = ADP + protein N-phospho-L-histidine.</text>
        <dbReference type="EC" id="2.7.13.3"/>
    </reaction>
</comment>
<evidence type="ECO:0000256" key="8">
    <source>
        <dbReference type="ARBA" id="ARBA00023012"/>
    </source>
</evidence>
<keyword evidence="9" id="KW-0175">Coiled coil</keyword>
<dbReference type="Gene3D" id="1.20.5.1930">
    <property type="match status" value="1"/>
</dbReference>
<evidence type="ECO:0000256" key="9">
    <source>
        <dbReference type="SAM" id="Coils"/>
    </source>
</evidence>
<evidence type="ECO:0000256" key="6">
    <source>
        <dbReference type="ARBA" id="ARBA00022777"/>
    </source>
</evidence>
<evidence type="ECO:0000256" key="1">
    <source>
        <dbReference type="ARBA" id="ARBA00000085"/>
    </source>
</evidence>
<keyword evidence="6 12" id="KW-0418">Kinase</keyword>
<feature type="transmembrane region" description="Helical" evidence="10">
    <location>
        <begin position="138"/>
        <end position="164"/>
    </location>
</feature>
<dbReference type="GO" id="GO:0005524">
    <property type="term" value="F:ATP binding"/>
    <property type="evidence" value="ECO:0007669"/>
    <property type="project" value="UniProtKB-KW"/>
</dbReference>
<evidence type="ECO:0000256" key="5">
    <source>
        <dbReference type="ARBA" id="ARBA00022741"/>
    </source>
</evidence>
<dbReference type="Gene3D" id="3.30.565.10">
    <property type="entry name" value="Histidine kinase-like ATPase, C-terminal domain"/>
    <property type="match status" value="1"/>
</dbReference>
<keyword evidence="10" id="KW-0472">Membrane</keyword>
<dbReference type="RefSeq" id="WP_170131466.1">
    <property type="nucleotide sequence ID" value="NZ_QGDQ01000013.1"/>
</dbReference>
<keyword evidence="5" id="KW-0547">Nucleotide-binding</keyword>
<dbReference type="EMBL" id="QGDQ01000013">
    <property type="protein sequence ID" value="PWJ53319.1"/>
    <property type="molecule type" value="Genomic_DNA"/>
</dbReference>
<keyword evidence="7" id="KW-0067">ATP-binding</keyword>
<dbReference type="InterPro" id="IPR003594">
    <property type="entry name" value="HATPase_dom"/>
</dbReference>
<feature type="coiled-coil region" evidence="9">
    <location>
        <begin position="295"/>
        <end position="322"/>
    </location>
</feature>
<evidence type="ECO:0000313" key="12">
    <source>
        <dbReference type="EMBL" id="PWJ53319.1"/>
    </source>
</evidence>
<dbReference type="InterPro" id="IPR050482">
    <property type="entry name" value="Sensor_HK_TwoCompSys"/>
</dbReference>
<dbReference type="Proteomes" id="UP000245469">
    <property type="component" value="Unassembled WGS sequence"/>
</dbReference>
<keyword evidence="3" id="KW-0597">Phosphoprotein</keyword>
<feature type="transmembrane region" description="Helical" evidence="10">
    <location>
        <begin position="198"/>
        <end position="220"/>
    </location>
</feature>
<dbReference type="SMART" id="SM00387">
    <property type="entry name" value="HATPase_c"/>
    <property type="match status" value="1"/>
</dbReference>
<keyword evidence="13" id="KW-1185">Reference proteome</keyword>
<dbReference type="CDD" id="cd16917">
    <property type="entry name" value="HATPase_UhpB-NarQ-NarX-like"/>
    <property type="match status" value="1"/>
</dbReference>
<reference evidence="12 13" key="1">
    <citation type="submission" date="2018-03" db="EMBL/GenBank/DDBJ databases">
        <title>Genomic Encyclopedia of Archaeal and Bacterial Type Strains, Phase II (KMG-II): from individual species to whole genera.</title>
        <authorList>
            <person name="Goeker M."/>
        </authorList>
    </citation>
    <scope>NUCLEOTIDE SEQUENCE [LARGE SCALE GENOMIC DNA]</scope>
    <source>
        <strain evidence="12 13">DSM 44889</strain>
    </source>
</reference>
<feature type="transmembrane region" description="Helical" evidence="10">
    <location>
        <begin position="66"/>
        <end position="87"/>
    </location>
</feature>
<proteinExistence type="predicted"/>
<dbReference type="SUPFAM" id="SSF55874">
    <property type="entry name" value="ATPase domain of HSP90 chaperone/DNA topoisomerase II/histidine kinase"/>
    <property type="match status" value="1"/>
</dbReference>
<name>A0A316A794_9ACTN</name>
<evidence type="ECO:0000259" key="11">
    <source>
        <dbReference type="SMART" id="SM00387"/>
    </source>
</evidence>
<keyword evidence="10" id="KW-1133">Transmembrane helix</keyword>
<dbReference type="InterPro" id="IPR036890">
    <property type="entry name" value="HATPase_C_sf"/>
</dbReference>